<evidence type="ECO:0000256" key="1">
    <source>
        <dbReference type="SAM" id="SignalP"/>
    </source>
</evidence>
<dbReference type="SUPFAM" id="SSF50939">
    <property type="entry name" value="Sialidases"/>
    <property type="match status" value="1"/>
</dbReference>
<comment type="caution">
    <text evidence="3">The sequence shown here is derived from an EMBL/GenBank/DDBJ whole genome shotgun (WGS) entry which is preliminary data.</text>
</comment>
<dbReference type="STRING" id="497964.CfE428DRAFT_3509"/>
<evidence type="ECO:0000313" key="4">
    <source>
        <dbReference type="Proteomes" id="UP000005824"/>
    </source>
</evidence>
<evidence type="ECO:0000313" key="3">
    <source>
        <dbReference type="EMBL" id="EDY18851.1"/>
    </source>
</evidence>
<dbReference type="CDD" id="cd15482">
    <property type="entry name" value="Sialidase_non-viral"/>
    <property type="match status" value="1"/>
</dbReference>
<organism evidence="3 4">
    <name type="scientific">Chthoniobacter flavus Ellin428</name>
    <dbReference type="NCBI Taxonomy" id="497964"/>
    <lineage>
        <taxon>Bacteria</taxon>
        <taxon>Pseudomonadati</taxon>
        <taxon>Verrucomicrobiota</taxon>
        <taxon>Spartobacteria</taxon>
        <taxon>Chthoniobacterales</taxon>
        <taxon>Chthoniobacteraceae</taxon>
        <taxon>Chthoniobacter</taxon>
    </lineage>
</organism>
<dbReference type="RefSeq" id="WP_006980834.1">
    <property type="nucleotide sequence ID" value="NZ_ABVL01000010.1"/>
</dbReference>
<gene>
    <name evidence="3" type="ORF">CfE428DRAFT_3509</name>
</gene>
<evidence type="ECO:0000259" key="2">
    <source>
        <dbReference type="Pfam" id="PF13088"/>
    </source>
</evidence>
<name>B4D3M1_9BACT</name>
<keyword evidence="4" id="KW-1185">Reference proteome</keyword>
<dbReference type="EMBL" id="ABVL01000010">
    <property type="protein sequence ID" value="EDY18851.1"/>
    <property type="molecule type" value="Genomic_DNA"/>
</dbReference>
<keyword evidence="1" id="KW-0732">Signal</keyword>
<dbReference type="InParanoid" id="B4D3M1"/>
<reference evidence="3 4" key="1">
    <citation type="journal article" date="2011" name="J. Bacteriol.">
        <title>Genome sequence of Chthoniobacter flavus Ellin428, an aerobic heterotrophic soil bacterium.</title>
        <authorList>
            <person name="Kant R."/>
            <person name="van Passel M.W."/>
            <person name="Palva A."/>
            <person name="Lucas S."/>
            <person name="Lapidus A."/>
            <person name="Glavina Del Rio T."/>
            <person name="Dalin E."/>
            <person name="Tice H."/>
            <person name="Bruce D."/>
            <person name="Goodwin L."/>
            <person name="Pitluck S."/>
            <person name="Larimer F.W."/>
            <person name="Land M.L."/>
            <person name="Hauser L."/>
            <person name="Sangwan P."/>
            <person name="de Vos W.M."/>
            <person name="Janssen P.H."/>
            <person name="Smidt H."/>
        </authorList>
    </citation>
    <scope>NUCLEOTIDE SEQUENCE [LARGE SCALE GENOMIC DNA]</scope>
    <source>
        <strain evidence="3 4">Ellin428</strain>
    </source>
</reference>
<accession>B4D3M1</accession>
<protein>
    <recommendedName>
        <fullName evidence="2">Sialidase domain-containing protein</fullName>
    </recommendedName>
</protein>
<feature type="domain" description="Sialidase" evidence="2">
    <location>
        <begin position="60"/>
        <end position="160"/>
    </location>
</feature>
<dbReference type="InterPro" id="IPR036278">
    <property type="entry name" value="Sialidase_sf"/>
</dbReference>
<feature type="chain" id="PRO_5002802411" description="Sialidase domain-containing protein" evidence="1">
    <location>
        <begin position="21"/>
        <end position="254"/>
    </location>
</feature>
<dbReference type="Gene3D" id="2.120.10.10">
    <property type="match status" value="1"/>
</dbReference>
<dbReference type="AlphaFoldDB" id="B4D3M1"/>
<proteinExistence type="predicted"/>
<dbReference type="Proteomes" id="UP000005824">
    <property type="component" value="Unassembled WGS sequence"/>
</dbReference>
<feature type="signal peptide" evidence="1">
    <location>
        <begin position="1"/>
        <end position="20"/>
    </location>
</feature>
<dbReference type="InterPro" id="IPR011040">
    <property type="entry name" value="Sialidase"/>
</dbReference>
<dbReference type="Pfam" id="PF13088">
    <property type="entry name" value="BNR_2"/>
    <property type="match status" value="1"/>
</dbReference>
<sequence precursor="true">MKQLLTLLLGIAVFQSAAFAGPDEYTGDVKDVRVVRSREQHPGASLLWEPYIAQWKPKHLVVAYGAGIPGKTDMGDIYASVSTNDGDTWSEPAFIFDHNQRFGSLQFGYANPVLFKPPGQDVLWCFAMRCSMNYQHSEDSQLVGAFSADGGRSWTPVELAMHYTGPLIIVAGIQQIMENGQPRYLLPAHRNTRRNDPLGSRDQFMLSSTSLLEWRLAGHIPQPESGPVFLHEGNLAPGDAPGELKLVMRTATAG</sequence>